<organism evidence="1 2">
    <name type="scientific">Hymenobacter psychrotolerans DSM 18569</name>
    <dbReference type="NCBI Taxonomy" id="1121959"/>
    <lineage>
        <taxon>Bacteria</taxon>
        <taxon>Pseudomonadati</taxon>
        <taxon>Bacteroidota</taxon>
        <taxon>Cytophagia</taxon>
        <taxon>Cytophagales</taxon>
        <taxon>Hymenobacteraceae</taxon>
        <taxon>Hymenobacter</taxon>
    </lineage>
</organism>
<evidence type="ECO:0000313" key="2">
    <source>
        <dbReference type="Proteomes" id="UP000183947"/>
    </source>
</evidence>
<name>A0A1M7GE39_9BACT</name>
<reference evidence="2" key="1">
    <citation type="submission" date="2016-11" db="EMBL/GenBank/DDBJ databases">
        <authorList>
            <person name="Varghese N."/>
            <person name="Submissions S."/>
        </authorList>
    </citation>
    <scope>NUCLEOTIDE SEQUENCE [LARGE SCALE GENOMIC DNA]</scope>
    <source>
        <strain evidence="2">DSM 18569</strain>
    </source>
</reference>
<keyword evidence="2" id="KW-1185">Reference proteome</keyword>
<sequence length="109" mass="11720">MFLVSIENPSAPYLVLPRTGEAHTGVTMALEPGQLSFPVVRACWTYTTTATGLQQELVNDNDSGRLSSWYTTGLDKQGVLPTMALRPHAEACCILNYAALRALALPLAA</sequence>
<dbReference type="EMBL" id="FRAS01000036">
    <property type="protein sequence ID" value="SHM14139.1"/>
    <property type="molecule type" value="Genomic_DNA"/>
</dbReference>
<dbReference type="AlphaFoldDB" id="A0A1M7GE39"/>
<evidence type="ECO:0000313" key="1">
    <source>
        <dbReference type="EMBL" id="SHM14139.1"/>
    </source>
</evidence>
<protein>
    <submittedName>
        <fullName evidence="1">Uncharacterized protein</fullName>
    </submittedName>
</protein>
<proteinExistence type="predicted"/>
<gene>
    <name evidence="1" type="ORF">SAMN02746009_04017</name>
</gene>
<accession>A0A1M7GE39</accession>
<dbReference type="Proteomes" id="UP000183947">
    <property type="component" value="Unassembled WGS sequence"/>
</dbReference>
<dbReference type="STRING" id="1121959.SAMN02746009_04017"/>